<dbReference type="EMBL" id="JAINUF010000008">
    <property type="protein sequence ID" value="KAJ8352842.1"/>
    <property type="molecule type" value="Genomic_DNA"/>
</dbReference>
<sequence>MAKKEVFAAGNRLPRQPNKHNMATGARAVYGQQQEPQAQPQVLERLLKPPLKSPGKVRTVAGSLADGGWIGLYGQLGDGHVVGLSLGGVEGR</sequence>
<dbReference type="Proteomes" id="UP001152622">
    <property type="component" value="Chromosome 8"/>
</dbReference>
<gene>
    <name evidence="2" type="ORF">SKAU_G00243180</name>
</gene>
<organism evidence="2 3">
    <name type="scientific">Synaphobranchus kaupii</name>
    <name type="common">Kaup's arrowtooth eel</name>
    <dbReference type="NCBI Taxonomy" id="118154"/>
    <lineage>
        <taxon>Eukaryota</taxon>
        <taxon>Metazoa</taxon>
        <taxon>Chordata</taxon>
        <taxon>Craniata</taxon>
        <taxon>Vertebrata</taxon>
        <taxon>Euteleostomi</taxon>
        <taxon>Actinopterygii</taxon>
        <taxon>Neopterygii</taxon>
        <taxon>Teleostei</taxon>
        <taxon>Anguilliformes</taxon>
        <taxon>Synaphobranchidae</taxon>
        <taxon>Synaphobranchus</taxon>
    </lineage>
</organism>
<evidence type="ECO:0000313" key="2">
    <source>
        <dbReference type="EMBL" id="KAJ8352842.1"/>
    </source>
</evidence>
<evidence type="ECO:0000313" key="3">
    <source>
        <dbReference type="Proteomes" id="UP001152622"/>
    </source>
</evidence>
<feature type="region of interest" description="Disordered" evidence="1">
    <location>
        <begin position="1"/>
        <end position="24"/>
    </location>
</feature>
<proteinExistence type="predicted"/>
<dbReference type="AlphaFoldDB" id="A0A9Q1IU35"/>
<evidence type="ECO:0000256" key="1">
    <source>
        <dbReference type="SAM" id="MobiDB-lite"/>
    </source>
</evidence>
<comment type="caution">
    <text evidence="2">The sequence shown here is derived from an EMBL/GenBank/DDBJ whole genome shotgun (WGS) entry which is preliminary data.</text>
</comment>
<accession>A0A9Q1IU35</accession>
<keyword evidence="3" id="KW-1185">Reference proteome</keyword>
<reference evidence="2" key="1">
    <citation type="journal article" date="2023" name="Science">
        <title>Genome structures resolve the early diversification of teleost fishes.</title>
        <authorList>
            <person name="Parey E."/>
            <person name="Louis A."/>
            <person name="Montfort J."/>
            <person name="Bouchez O."/>
            <person name="Roques C."/>
            <person name="Iampietro C."/>
            <person name="Lluch J."/>
            <person name="Castinel A."/>
            <person name="Donnadieu C."/>
            <person name="Desvignes T."/>
            <person name="Floi Bucao C."/>
            <person name="Jouanno E."/>
            <person name="Wen M."/>
            <person name="Mejri S."/>
            <person name="Dirks R."/>
            <person name="Jansen H."/>
            <person name="Henkel C."/>
            <person name="Chen W.J."/>
            <person name="Zahm M."/>
            <person name="Cabau C."/>
            <person name="Klopp C."/>
            <person name="Thompson A.W."/>
            <person name="Robinson-Rechavi M."/>
            <person name="Braasch I."/>
            <person name="Lecointre G."/>
            <person name="Bobe J."/>
            <person name="Postlethwait J.H."/>
            <person name="Berthelot C."/>
            <person name="Roest Crollius H."/>
            <person name="Guiguen Y."/>
        </authorList>
    </citation>
    <scope>NUCLEOTIDE SEQUENCE</scope>
    <source>
        <strain evidence="2">WJC10195</strain>
    </source>
</reference>
<protein>
    <submittedName>
        <fullName evidence="2">Uncharacterized protein</fullName>
    </submittedName>
</protein>
<name>A0A9Q1IU35_SYNKA</name>